<dbReference type="CDD" id="cd17316">
    <property type="entry name" value="MFS_SV2_like"/>
    <property type="match status" value="1"/>
</dbReference>
<feature type="transmembrane region" description="Helical" evidence="7">
    <location>
        <begin position="418"/>
        <end position="439"/>
    </location>
</feature>
<keyword evidence="3" id="KW-0813">Transport</keyword>
<feature type="transmembrane region" description="Helical" evidence="7">
    <location>
        <begin position="297"/>
        <end position="317"/>
    </location>
</feature>
<feature type="transmembrane region" description="Helical" evidence="7">
    <location>
        <begin position="360"/>
        <end position="379"/>
    </location>
</feature>
<feature type="transmembrane region" description="Helical" evidence="7">
    <location>
        <begin position="127"/>
        <end position="146"/>
    </location>
</feature>
<dbReference type="InterPro" id="IPR005828">
    <property type="entry name" value="MFS_sugar_transport-like"/>
</dbReference>
<evidence type="ECO:0000256" key="7">
    <source>
        <dbReference type="SAM" id="Phobius"/>
    </source>
</evidence>
<name>A0A386UHH4_9RHOB</name>
<feature type="domain" description="Major facilitator superfamily (MFS) profile" evidence="8">
    <location>
        <begin position="61"/>
        <end position="472"/>
    </location>
</feature>
<evidence type="ECO:0000256" key="4">
    <source>
        <dbReference type="ARBA" id="ARBA00022692"/>
    </source>
</evidence>
<dbReference type="PANTHER" id="PTHR23511:SF34">
    <property type="entry name" value="SYNAPTIC VESICLE GLYCOPROTEIN 2"/>
    <property type="match status" value="1"/>
</dbReference>
<feature type="transmembrane region" description="Helical" evidence="7">
    <location>
        <begin position="152"/>
        <end position="173"/>
    </location>
</feature>
<feature type="transmembrane region" description="Helical" evidence="7">
    <location>
        <begin position="445"/>
        <end position="467"/>
    </location>
</feature>
<dbReference type="AlphaFoldDB" id="A0A386UHH4"/>
<proteinExistence type="inferred from homology"/>
<feature type="transmembrane region" description="Helical" evidence="7">
    <location>
        <begin position="329"/>
        <end position="348"/>
    </location>
</feature>
<reference evidence="10" key="1">
    <citation type="submission" date="2018-07" db="EMBL/GenBank/DDBJ databases">
        <title>Genome Structure of the Opportunistic Pathogen Paracoccus yeei (Alphaproteobacteria) and Identification of Putative Virulence Factors.</title>
        <authorList>
            <person name="Lasek R."/>
            <person name="Szuplewska M."/>
            <person name="Mitura M."/>
            <person name="Decewicz P."/>
            <person name="Chmielowska C."/>
            <person name="Pawlot A."/>
            <person name="Sentkowska D."/>
            <person name="Czarnecki J."/>
            <person name="Bartosik D."/>
        </authorList>
    </citation>
    <scope>NUCLEOTIDE SEQUENCE [LARGE SCALE GENOMIC DNA]</scope>
    <source>
        <strain evidence="10">CCUG 32053</strain>
    </source>
</reference>
<dbReference type="Gene3D" id="1.20.1250.20">
    <property type="entry name" value="MFS general substrate transporter like domains"/>
    <property type="match status" value="1"/>
</dbReference>
<sequence length="477" mass="50226">MPGTAPAVPGRGRVKSGFALEIPAEVWANAASDFGGTGQAMQMTIDEALAQGGAGSFQHRLLGIFGLVWAADAMQVIAIGFTAASIAASFGLTVPQALQTGTLFFLGMFAGATLFGRIADRIGRRNVLLLTVACDAVFGLASVFATDFTMLVALRFLTGMAVGGTLPVDYAMMAEFLPPRNRGRWLVWLEGFWALGTIVIALTAWAAHSLGAEEPWRWIFAVAALPALIGVWLRLWVPESPMYLLRKGDEAGARRVLDRVLAANGAPALQAGTRLIAPVLPGTGQGLFGPELRNRSIAIFATWFLVSLSYYGVFVWLPSELVKGGMGFVRGHGFLVLLALAQIPGYALAAHGVEAWGRKLTLQVFLLLSAVACFLFTIAASPWLIAASLMVMSFALLGTWGALYAFTPELYPTGLRGTGMGTASAVARVGGLLAPSLLASVVARGFGVAIGVFAALLVLAALMTLLIRAETRNQAIG</sequence>
<evidence type="ECO:0000313" key="9">
    <source>
        <dbReference type="EMBL" id="AYF00104.1"/>
    </source>
</evidence>
<dbReference type="PROSITE" id="PS50850">
    <property type="entry name" value="MFS"/>
    <property type="match status" value="1"/>
</dbReference>
<evidence type="ECO:0000256" key="3">
    <source>
        <dbReference type="ARBA" id="ARBA00022448"/>
    </source>
</evidence>
<dbReference type="GO" id="GO:0016020">
    <property type="term" value="C:membrane"/>
    <property type="evidence" value="ECO:0007669"/>
    <property type="project" value="UniProtKB-SubCell"/>
</dbReference>
<feature type="transmembrane region" description="Helical" evidence="7">
    <location>
        <begin position="96"/>
        <end position="115"/>
    </location>
</feature>
<dbReference type="Pfam" id="PF00083">
    <property type="entry name" value="Sugar_tr"/>
    <property type="match status" value="1"/>
</dbReference>
<dbReference type="Proteomes" id="UP000272010">
    <property type="component" value="Chromosome"/>
</dbReference>
<evidence type="ECO:0000259" key="8">
    <source>
        <dbReference type="PROSITE" id="PS50850"/>
    </source>
</evidence>
<evidence type="ECO:0000313" key="10">
    <source>
        <dbReference type="Proteomes" id="UP000272010"/>
    </source>
</evidence>
<evidence type="ECO:0000256" key="1">
    <source>
        <dbReference type="ARBA" id="ARBA00004141"/>
    </source>
</evidence>
<feature type="transmembrane region" description="Helical" evidence="7">
    <location>
        <begin position="185"/>
        <end position="206"/>
    </location>
</feature>
<keyword evidence="5 7" id="KW-1133">Transmembrane helix</keyword>
<dbReference type="GO" id="GO:0022857">
    <property type="term" value="F:transmembrane transporter activity"/>
    <property type="evidence" value="ECO:0007669"/>
    <property type="project" value="InterPro"/>
</dbReference>
<gene>
    <name evidence="9" type="ORF">PY32053_00410</name>
</gene>
<comment type="subcellular location">
    <subcellularLocation>
        <location evidence="1">Membrane</location>
        <topology evidence="1">Multi-pass membrane protein</topology>
    </subcellularLocation>
</comment>
<keyword evidence="4 7" id="KW-0812">Transmembrane</keyword>
<evidence type="ECO:0000256" key="5">
    <source>
        <dbReference type="ARBA" id="ARBA00022989"/>
    </source>
</evidence>
<accession>A0A386UHH4</accession>
<dbReference type="SUPFAM" id="SSF103473">
    <property type="entry name" value="MFS general substrate transporter"/>
    <property type="match status" value="1"/>
</dbReference>
<feature type="transmembrane region" description="Helical" evidence="7">
    <location>
        <begin position="218"/>
        <end position="237"/>
    </location>
</feature>
<evidence type="ECO:0000256" key="2">
    <source>
        <dbReference type="ARBA" id="ARBA00010992"/>
    </source>
</evidence>
<evidence type="ECO:0000256" key="6">
    <source>
        <dbReference type="ARBA" id="ARBA00023136"/>
    </source>
</evidence>
<keyword evidence="6 7" id="KW-0472">Membrane</keyword>
<dbReference type="EMBL" id="CP031078">
    <property type="protein sequence ID" value="AYF00104.1"/>
    <property type="molecule type" value="Genomic_DNA"/>
</dbReference>
<organism evidence="9 10">
    <name type="scientific">Paracoccus yeei</name>
    <dbReference type="NCBI Taxonomy" id="147645"/>
    <lineage>
        <taxon>Bacteria</taxon>
        <taxon>Pseudomonadati</taxon>
        <taxon>Pseudomonadota</taxon>
        <taxon>Alphaproteobacteria</taxon>
        <taxon>Rhodobacterales</taxon>
        <taxon>Paracoccaceae</taxon>
        <taxon>Paracoccus</taxon>
    </lineage>
</organism>
<comment type="similarity">
    <text evidence="2">Belongs to the major facilitator superfamily. Sugar transporter (TC 2.A.1.1) family.</text>
</comment>
<dbReference type="InterPro" id="IPR036259">
    <property type="entry name" value="MFS_trans_sf"/>
</dbReference>
<dbReference type="InterPro" id="IPR020846">
    <property type="entry name" value="MFS_dom"/>
</dbReference>
<feature type="transmembrane region" description="Helical" evidence="7">
    <location>
        <begin position="385"/>
        <end position="406"/>
    </location>
</feature>
<feature type="transmembrane region" description="Helical" evidence="7">
    <location>
        <begin position="61"/>
        <end position="90"/>
    </location>
</feature>
<protein>
    <submittedName>
        <fullName evidence="9">MFS transporter</fullName>
    </submittedName>
</protein>
<dbReference type="PANTHER" id="PTHR23511">
    <property type="entry name" value="SYNAPTIC VESICLE GLYCOPROTEIN 2"/>
    <property type="match status" value="1"/>
</dbReference>